<feature type="non-terminal residue" evidence="4">
    <location>
        <position position="1"/>
    </location>
</feature>
<dbReference type="InterPro" id="IPR051622">
    <property type="entry name" value="R-tyr_protein_phosphatases"/>
</dbReference>
<proteinExistence type="predicted"/>
<dbReference type="EMBL" id="CASHTH010002615">
    <property type="protein sequence ID" value="CAI8032673.1"/>
    <property type="molecule type" value="Genomic_DNA"/>
</dbReference>
<comment type="caution">
    <text evidence="4">The sequence shown here is derived from an EMBL/GenBank/DDBJ whole genome shotgun (WGS) entry which is preliminary data.</text>
</comment>
<evidence type="ECO:0000256" key="2">
    <source>
        <dbReference type="ARBA" id="ARBA00023157"/>
    </source>
</evidence>
<dbReference type="CDD" id="cd00063">
    <property type="entry name" value="FN3"/>
    <property type="match status" value="1"/>
</dbReference>
<keyword evidence="2" id="KW-1015">Disulfide bond</keyword>
<feature type="domain" description="Fibronectin type-III" evidence="3">
    <location>
        <begin position="5"/>
        <end position="104"/>
    </location>
</feature>
<keyword evidence="1" id="KW-0677">Repeat</keyword>
<accession>A0AA35SP24</accession>
<keyword evidence="4" id="KW-0675">Receptor</keyword>
<dbReference type="PANTHER" id="PTHR24051">
    <property type="entry name" value="SUSHI DOMAIN-CONTAINING PROTEIN 1"/>
    <property type="match status" value="1"/>
</dbReference>
<keyword evidence="5" id="KW-1185">Reference proteome</keyword>
<reference evidence="4" key="1">
    <citation type="submission" date="2023-03" db="EMBL/GenBank/DDBJ databases">
        <authorList>
            <person name="Steffen K."/>
            <person name="Cardenas P."/>
        </authorList>
    </citation>
    <scope>NUCLEOTIDE SEQUENCE</scope>
</reference>
<dbReference type="Proteomes" id="UP001174909">
    <property type="component" value="Unassembled WGS sequence"/>
</dbReference>
<dbReference type="AlphaFoldDB" id="A0AA35SP24"/>
<evidence type="ECO:0000256" key="1">
    <source>
        <dbReference type="ARBA" id="ARBA00022737"/>
    </source>
</evidence>
<evidence type="ECO:0000313" key="4">
    <source>
        <dbReference type="EMBL" id="CAI8032673.1"/>
    </source>
</evidence>
<dbReference type="InterPro" id="IPR036116">
    <property type="entry name" value="FN3_sf"/>
</dbReference>
<dbReference type="SUPFAM" id="SSF49265">
    <property type="entry name" value="Fibronectin type III"/>
    <property type="match status" value="1"/>
</dbReference>
<evidence type="ECO:0000259" key="3">
    <source>
        <dbReference type="PROSITE" id="PS50853"/>
    </source>
</evidence>
<dbReference type="InterPro" id="IPR003961">
    <property type="entry name" value="FN3_dom"/>
</dbReference>
<dbReference type="Gene3D" id="2.60.40.10">
    <property type="entry name" value="Immunoglobulins"/>
    <property type="match status" value="2"/>
</dbReference>
<dbReference type="InterPro" id="IPR013783">
    <property type="entry name" value="Ig-like_fold"/>
</dbReference>
<organism evidence="4 5">
    <name type="scientific">Geodia barretti</name>
    <name type="common">Barrett's horny sponge</name>
    <dbReference type="NCBI Taxonomy" id="519541"/>
    <lineage>
        <taxon>Eukaryota</taxon>
        <taxon>Metazoa</taxon>
        <taxon>Porifera</taxon>
        <taxon>Demospongiae</taxon>
        <taxon>Heteroscleromorpha</taxon>
        <taxon>Tetractinellida</taxon>
        <taxon>Astrophorina</taxon>
        <taxon>Geodiidae</taxon>
        <taxon>Geodia</taxon>
    </lineage>
</organism>
<dbReference type="PANTHER" id="PTHR24051:SF9">
    <property type="entry name" value="FIBRONECTIN TYPE-III DOMAIN-CONTAINING PROTEIN"/>
    <property type="match status" value="1"/>
</dbReference>
<sequence>VLQQLPWDVTVLALNSTAVFVQWGRIKICRTANGLIVKYRVQYRAGPNGTVQTVDKPGDRSSGGDISIAGLSPFTAYYVQVAAVNEKGDVGLFSNPKAVQTREDVPGPVASLTAIPSFFKICYTWREPQAPNGIITDYSIQYASSGSSSTSTILGSQNSFRTPDSYDMGSQVNLTVVAFTAAGPGAPTAITATTLTRPREYCTT</sequence>
<name>A0AA35SP24_GEOBA</name>
<protein>
    <submittedName>
        <fullName evidence="4">Receptor-type tyrosine-protein phosphatase F</fullName>
    </submittedName>
</protein>
<dbReference type="PROSITE" id="PS50853">
    <property type="entry name" value="FN3"/>
    <property type="match status" value="2"/>
</dbReference>
<gene>
    <name evidence="4" type="ORF">GBAR_LOCUS18446</name>
</gene>
<evidence type="ECO:0000313" key="5">
    <source>
        <dbReference type="Proteomes" id="UP001174909"/>
    </source>
</evidence>
<dbReference type="SMART" id="SM00060">
    <property type="entry name" value="FN3"/>
    <property type="match status" value="1"/>
</dbReference>
<feature type="domain" description="Fibronectin type-III" evidence="3">
    <location>
        <begin position="105"/>
        <end position="199"/>
    </location>
</feature>
<dbReference type="Pfam" id="PF00041">
    <property type="entry name" value="fn3"/>
    <property type="match status" value="1"/>
</dbReference>